<dbReference type="GeneID" id="101355349"/>
<accession>A0A2Y9DJV8</accession>
<dbReference type="FunCoup" id="A0A2Y9DJV8">
    <property type="interactions" value="1"/>
</dbReference>
<protein>
    <submittedName>
        <fullName evidence="3">Protein FAM177B</fullName>
    </submittedName>
</protein>
<feature type="region of interest" description="Disordered" evidence="1">
    <location>
        <begin position="1"/>
        <end position="56"/>
    </location>
</feature>
<dbReference type="PANTHER" id="PTHR31206">
    <property type="entry name" value="LP10445P"/>
    <property type="match status" value="1"/>
</dbReference>
<dbReference type="Pfam" id="PF14774">
    <property type="entry name" value="FAM177"/>
    <property type="match status" value="1"/>
</dbReference>
<gene>
    <name evidence="3" type="primary">FAM177B</name>
</gene>
<reference evidence="3" key="1">
    <citation type="submission" date="2025-08" db="UniProtKB">
        <authorList>
            <consortium name="RefSeq"/>
        </authorList>
    </citation>
    <scope>IDENTIFICATION</scope>
</reference>
<dbReference type="Proteomes" id="UP000248480">
    <property type="component" value="Unplaced"/>
</dbReference>
<evidence type="ECO:0000313" key="3">
    <source>
        <dbReference type="RefSeq" id="XP_004376011.1"/>
    </source>
</evidence>
<dbReference type="InterPro" id="IPR028260">
    <property type="entry name" value="FAM177"/>
</dbReference>
<evidence type="ECO:0000313" key="2">
    <source>
        <dbReference type="Proteomes" id="UP000248480"/>
    </source>
</evidence>
<organism evidence="2 3">
    <name type="scientific">Trichechus manatus latirostris</name>
    <name type="common">Florida manatee</name>
    <dbReference type="NCBI Taxonomy" id="127582"/>
    <lineage>
        <taxon>Eukaryota</taxon>
        <taxon>Metazoa</taxon>
        <taxon>Chordata</taxon>
        <taxon>Craniata</taxon>
        <taxon>Vertebrata</taxon>
        <taxon>Euteleostomi</taxon>
        <taxon>Mammalia</taxon>
        <taxon>Eutheria</taxon>
        <taxon>Afrotheria</taxon>
        <taxon>Sirenia</taxon>
        <taxon>Trichechidae</taxon>
        <taxon>Trichechus</taxon>
    </lineage>
</organism>
<sequence>MEKDNSQQLEAENSRPSKRITPRRIIHFVDGDIMEEYSTEEEEEEEKEEQRMNSTLDPSKLSWESYLQFWTGRIACTLFSMCEFLGGRFATFFGLNQPRYQYILNEYYRTQNKESDGALCNSAKAQSAEVPNEKCHLQAGGREYGTQRQDTAEGVPQGSASPREGLVANSSP</sequence>
<name>A0A2Y9DJV8_TRIMA</name>
<dbReference type="InParanoid" id="A0A2Y9DJV8"/>
<dbReference type="PANTHER" id="PTHR31206:SF9">
    <property type="entry name" value="PROTEIN FAM177B"/>
    <property type="match status" value="1"/>
</dbReference>
<evidence type="ECO:0000256" key="1">
    <source>
        <dbReference type="SAM" id="MobiDB-lite"/>
    </source>
</evidence>
<dbReference type="KEGG" id="tmu:101355349"/>
<feature type="compositionally biased region" description="Acidic residues" evidence="1">
    <location>
        <begin position="32"/>
        <end position="47"/>
    </location>
</feature>
<proteinExistence type="predicted"/>
<dbReference type="OrthoDB" id="45963at2759"/>
<dbReference type="RefSeq" id="XP_004376011.1">
    <property type="nucleotide sequence ID" value="XM_004375954.1"/>
</dbReference>
<feature type="compositionally biased region" description="Polar residues" evidence="1">
    <location>
        <begin position="1"/>
        <end position="11"/>
    </location>
</feature>
<feature type="compositionally biased region" description="Basic residues" evidence="1">
    <location>
        <begin position="16"/>
        <end position="26"/>
    </location>
</feature>
<keyword evidence="2" id="KW-1185">Reference proteome</keyword>
<feature type="region of interest" description="Disordered" evidence="1">
    <location>
        <begin position="126"/>
        <end position="172"/>
    </location>
</feature>
<dbReference type="CTD" id="400823"/>
<dbReference type="AlphaFoldDB" id="A0A2Y9DJV8"/>